<evidence type="ECO:0000256" key="7">
    <source>
        <dbReference type="ARBA" id="ARBA00023136"/>
    </source>
</evidence>
<dbReference type="NCBIfam" id="NF009102">
    <property type="entry name" value="PRK12446.1"/>
    <property type="match status" value="1"/>
</dbReference>
<evidence type="ECO:0000256" key="5">
    <source>
        <dbReference type="ARBA" id="ARBA00022960"/>
    </source>
</evidence>
<feature type="binding site" evidence="10">
    <location>
        <position position="164"/>
    </location>
    <ligand>
        <name>UDP-N-acetyl-alpha-D-glucosamine</name>
        <dbReference type="ChEBI" id="CHEBI:57705"/>
    </ligand>
</feature>
<keyword evidence="8 10" id="KW-0131">Cell cycle</keyword>
<evidence type="ECO:0000256" key="8">
    <source>
        <dbReference type="ARBA" id="ARBA00023306"/>
    </source>
</evidence>
<dbReference type="Gene3D" id="3.40.50.2000">
    <property type="entry name" value="Glycogen Phosphorylase B"/>
    <property type="match status" value="2"/>
</dbReference>
<feature type="domain" description="Glycosyltransferase family 28 N-terminal" evidence="11">
    <location>
        <begin position="4"/>
        <end position="141"/>
    </location>
</feature>
<feature type="binding site" evidence="10">
    <location>
        <begin position="11"/>
        <end position="13"/>
    </location>
    <ligand>
        <name>UDP-N-acetyl-alpha-D-glucosamine</name>
        <dbReference type="ChEBI" id="CHEBI:57705"/>
    </ligand>
</feature>
<dbReference type="PANTHER" id="PTHR21015">
    <property type="entry name" value="UDP-N-ACETYLGLUCOSAMINE--N-ACETYLMURAMYL-(PENTAPEPTIDE) PYROPHOSPHORYL-UNDECAPRENOL N-ACETYLGLUCOSAMINE TRANSFERASE 1"/>
    <property type="match status" value="1"/>
</dbReference>
<organism evidence="13 14">
    <name type="scientific">Lachnoanaerobaculum saburreum</name>
    <dbReference type="NCBI Taxonomy" id="467210"/>
    <lineage>
        <taxon>Bacteria</taxon>
        <taxon>Bacillati</taxon>
        <taxon>Bacillota</taxon>
        <taxon>Clostridia</taxon>
        <taxon>Lachnospirales</taxon>
        <taxon>Lachnospiraceae</taxon>
        <taxon>Lachnoanaerobaculum</taxon>
    </lineage>
</organism>
<dbReference type="RefSeq" id="WP_060931043.1">
    <property type="nucleotide sequence ID" value="NZ_KQ959813.1"/>
</dbReference>
<proteinExistence type="inferred from homology"/>
<dbReference type="PANTHER" id="PTHR21015:SF27">
    <property type="entry name" value="UDP-N-ACETYLGLUCOSAMINE--N-ACETYLMURAMYL-(PENTAPEPTIDE) PYROPHOSPHORYL-UNDECAPRENOL N-ACETYLGLUCOSAMINE TRANSFERASE"/>
    <property type="match status" value="1"/>
</dbReference>
<comment type="subcellular location">
    <subcellularLocation>
        <location evidence="10">Cell membrane</location>
        <topology evidence="10">Peripheral membrane protein</topology>
        <orientation evidence="10">Cytoplasmic side</orientation>
    </subcellularLocation>
</comment>
<name>A0A133ZRI7_9FIRM</name>
<keyword evidence="9 10" id="KW-0961">Cell wall biogenesis/degradation</keyword>
<dbReference type="NCBIfam" id="TIGR01133">
    <property type="entry name" value="murG"/>
    <property type="match status" value="1"/>
</dbReference>
<evidence type="ECO:0000256" key="10">
    <source>
        <dbReference type="HAMAP-Rule" id="MF_00033"/>
    </source>
</evidence>
<dbReference type="AlphaFoldDB" id="A0A133ZRI7"/>
<evidence type="ECO:0000256" key="6">
    <source>
        <dbReference type="ARBA" id="ARBA00022984"/>
    </source>
</evidence>
<gene>
    <name evidence="10" type="primary">murG</name>
    <name evidence="13" type="ORF">HMPREF1866_01237</name>
</gene>
<dbReference type="GO" id="GO:0050511">
    <property type="term" value="F:undecaprenyldiphospho-muramoylpentapeptide beta-N-acetylglucosaminyltransferase activity"/>
    <property type="evidence" value="ECO:0007669"/>
    <property type="project" value="UniProtKB-UniRule"/>
</dbReference>
<protein>
    <recommendedName>
        <fullName evidence="10">UDP-N-acetylglucosamine--N-acetylmuramyl-(pentapeptide) pyrophosphoryl-undecaprenol N-acetylglucosamine transferase</fullName>
        <ecNumber evidence="10">2.4.1.227</ecNumber>
    </recommendedName>
    <alternativeName>
        <fullName evidence="10">Undecaprenyl-PP-MurNAc-pentapeptide-UDPGlcNAc GlcNAc transferase</fullName>
    </alternativeName>
</protein>
<sequence>MKKIILTGGGTAGHITPNIALLPALKEAGYDIKYIGSKNGMEEGLIKAQNIPYEGISSGKLRRYFDLKNFTDPFKVLKGLFEAKSIIKKYSPDIVFSKGGFVSVPVVIAAALSKVPVIIHESDITPGLANKIATKFATKICTNFPETLQYLPKNKAVLTGSPIRKELLCGDREVAKKLTGFGDKPTLLIIGGSLGSVIVNNAVRKSLDDILKEFNVIHICGKGNEDESLIGKPGYLQYEYVDKELKDFFALSDVVVSRAGANTICELLALRKPNLLIPLSGAASRGDQILNAKSFENAGYSKVIEEEDLSNISLSAEIHKLYKNRQNYIDAMSKSDANNGVSNIIKLIKQYS</sequence>
<evidence type="ECO:0000256" key="2">
    <source>
        <dbReference type="ARBA" id="ARBA00022618"/>
    </source>
</evidence>
<comment type="caution">
    <text evidence="13">The sequence shown here is derived from an EMBL/GenBank/DDBJ whole genome shotgun (WGS) entry which is preliminary data.</text>
</comment>
<comment type="pathway">
    <text evidence="10">Cell wall biogenesis; peptidoglycan biosynthesis.</text>
</comment>
<accession>A0A133ZRI7</accession>
<dbReference type="UniPathway" id="UPA00219"/>
<dbReference type="Pfam" id="PF04101">
    <property type="entry name" value="Glyco_tran_28_C"/>
    <property type="match status" value="1"/>
</dbReference>
<keyword evidence="5 10" id="KW-0133">Cell shape</keyword>
<evidence type="ECO:0000256" key="4">
    <source>
        <dbReference type="ARBA" id="ARBA00022679"/>
    </source>
</evidence>
<dbReference type="EC" id="2.4.1.227" evidence="10"/>
<reference evidence="14" key="1">
    <citation type="submission" date="2016-01" db="EMBL/GenBank/DDBJ databases">
        <authorList>
            <person name="Mitreva M."/>
            <person name="Pepin K.H."/>
            <person name="Mihindukulasuriya K.A."/>
            <person name="Fulton R."/>
            <person name="Fronick C."/>
            <person name="O'Laughlin M."/>
            <person name="Miner T."/>
            <person name="Herter B."/>
            <person name="Rosa B.A."/>
            <person name="Cordes M."/>
            <person name="Tomlinson C."/>
            <person name="Wollam A."/>
            <person name="Palsikar V.B."/>
            <person name="Mardis E.R."/>
            <person name="Wilson R.K."/>
        </authorList>
    </citation>
    <scope>NUCLEOTIDE SEQUENCE [LARGE SCALE GENOMIC DNA]</scope>
    <source>
        <strain evidence="14">DNF00896</strain>
    </source>
</reference>
<evidence type="ECO:0000256" key="1">
    <source>
        <dbReference type="ARBA" id="ARBA00022475"/>
    </source>
</evidence>
<dbReference type="OrthoDB" id="9808936at2"/>
<evidence type="ECO:0000259" key="11">
    <source>
        <dbReference type="Pfam" id="PF03033"/>
    </source>
</evidence>
<dbReference type="InterPro" id="IPR004276">
    <property type="entry name" value="GlycoTrans_28_N"/>
</dbReference>
<dbReference type="EMBL" id="LSDA01000065">
    <property type="protein sequence ID" value="KXB58061.1"/>
    <property type="molecule type" value="Genomic_DNA"/>
</dbReference>
<evidence type="ECO:0000313" key="14">
    <source>
        <dbReference type="Proteomes" id="UP000070394"/>
    </source>
</evidence>
<keyword evidence="4 10" id="KW-0808">Transferase</keyword>
<dbReference type="HAMAP" id="MF_00033">
    <property type="entry name" value="MurG"/>
    <property type="match status" value="1"/>
</dbReference>
<dbReference type="GO" id="GO:0005975">
    <property type="term" value="P:carbohydrate metabolic process"/>
    <property type="evidence" value="ECO:0007669"/>
    <property type="project" value="InterPro"/>
</dbReference>
<keyword evidence="2 10" id="KW-0132">Cell division</keyword>
<comment type="catalytic activity">
    <reaction evidence="10">
        <text>di-trans,octa-cis-undecaprenyl diphospho-N-acetyl-alpha-D-muramoyl-L-alanyl-D-glutamyl-meso-2,6-diaminopimeloyl-D-alanyl-D-alanine + UDP-N-acetyl-alpha-D-glucosamine = di-trans,octa-cis-undecaprenyl diphospho-[N-acetyl-alpha-D-glucosaminyl-(1-&gt;4)]-N-acetyl-alpha-D-muramoyl-L-alanyl-D-glutamyl-meso-2,6-diaminopimeloyl-D-alanyl-D-alanine + UDP + H(+)</text>
        <dbReference type="Rhea" id="RHEA:31227"/>
        <dbReference type="ChEBI" id="CHEBI:15378"/>
        <dbReference type="ChEBI" id="CHEBI:57705"/>
        <dbReference type="ChEBI" id="CHEBI:58223"/>
        <dbReference type="ChEBI" id="CHEBI:61387"/>
        <dbReference type="ChEBI" id="CHEBI:61388"/>
        <dbReference type="EC" id="2.4.1.227"/>
    </reaction>
</comment>
<keyword evidence="14" id="KW-1185">Reference proteome</keyword>
<dbReference type="SUPFAM" id="SSF53756">
    <property type="entry name" value="UDP-Glycosyltransferase/glycogen phosphorylase"/>
    <property type="match status" value="1"/>
</dbReference>
<dbReference type="GO" id="GO:0071555">
    <property type="term" value="P:cell wall organization"/>
    <property type="evidence" value="ECO:0007669"/>
    <property type="project" value="UniProtKB-KW"/>
</dbReference>
<dbReference type="CDD" id="cd03785">
    <property type="entry name" value="GT28_MurG"/>
    <property type="match status" value="1"/>
</dbReference>
<dbReference type="GO" id="GO:0009252">
    <property type="term" value="P:peptidoglycan biosynthetic process"/>
    <property type="evidence" value="ECO:0007669"/>
    <property type="project" value="UniProtKB-UniRule"/>
</dbReference>
<evidence type="ECO:0000256" key="3">
    <source>
        <dbReference type="ARBA" id="ARBA00022676"/>
    </source>
</evidence>
<dbReference type="InterPro" id="IPR007235">
    <property type="entry name" value="Glyco_trans_28_C"/>
</dbReference>
<dbReference type="GO" id="GO:0005886">
    <property type="term" value="C:plasma membrane"/>
    <property type="evidence" value="ECO:0007669"/>
    <property type="project" value="UniProtKB-SubCell"/>
</dbReference>
<feature type="binding site" evidence="10">
    <location>
        <position position="193"/>
    </location>
    <ligand>
        <name>UDP-N-acetyl-alpha-D-glucosamine</name>
        <dbReference type="ChEBI" id="CHEBI:57705"/>
    </ligand>
</feature>
<keyword evidence="6 10" id="KW-0573">Peptidoglycan synthesis</keyword>
<dbReference type="STRING" id="467210.HMPREF1866_01237"/>
<dbReference type="PATRIC" id="fig|467210.3.peg.1227"/>
<feature type="binding site" evidence="10">
    <location>
        <position position="288"/>
    </location>
    <ligand>
        <name>UDP-N-acetyl-alpha-D-glucosamine</name>
        <dbReference type="ChEBI" id="CHEBI:57705"/>
    </ligand>
</feature>
<keyword evidence="1 10" id="KW-1003">Cell membrane</keyword>
<dbReference type="GO" id="GO:0008360">
    <property type="term" value="P:regulation of cell shape"/>
    <property type="evidence" value="ECO:0007669"/>
    <property type="project" value="UniProtKB-KW"/>
</dbReference>
<comment type="similarity">
    <text evidence="10">Belongs to the glycosyltransferase 28 family. MurG subfamily.</text>
</comment>
<dbReference type="GO" id="GO:0051991">
    <property type="term" value="F:UDP-N-acetyl-D-glucosamine:N-acetylmuramoyl-L-alanyl-D-glutamyl-meso-2,6-diaminopimelyl-D-alanyl-D-alanine-diphosphoundecaprenol 4-beta-N-acetylglucosaminlytransferase activity"/>
    <property type="evidence" value="ECO:0007669"/>
    <property type="project" value="RHEA"/>
</dbReference>
<keyword evidence="3 10" id="KW-0328">Glycosyltransferase</keyword>
<dbReference type="InterPro" id="IPR006009">
    <property type="entry name" value="GlcNAc_MurG"/>
</dbReference>
<evidence type="ECO:0000256" key="9">
    <source>
        <dbReference type="ARBA" id="ARBA00023316"/>
    </source>
</evidence>
<comment type="function">
    <text evidence="10">Cell wall formation. Catalyzes the transfer of a GlcNAc subunit on undecaprenyl-pyrophosphoryl-MurNAc-pentapeptide (lipid intermediate I) to form undecaprenyl-pyrophosphoryl-MurNAc-(pentapeptide)GlcNAc (lipid intermediate II).</text>
</comment>
<keyword evidence="7 10" id="KW-0472">Membrane</keyword>
<dbReference type="GO" id="GO:0051301">
    <property type="term" value="P:cell division"/>
    <property type="evidence" value="ECO:0007669"/>
    <property type="project" value="UniProtKB-KW"/>
</dbReference>
<dbReference type="Proteomes" id="UP000070394">
    <property type="component" value="Unassembled WGS sequence"/>
</dbReference>
<evidence type="ECO:0000259" key="12">
    <source>
        <dbReference type="Pfam" id="PF04101"/>
    </source>
</evidence>
<evidence type="ECO:0000313" key="13">
    <source>
        <dbReference type="EMBL" id="KXB58061.1"/>
    </source>
</evidence>
<dbReference type="Pfam" id="PF03033">
    <property type="entry name" value="Glyco_transf_28"/>
    <property type="match status" value="1"/>
</dbReference>
<comment type="caution">
    <text evidence="10">Lacks conserved residue(s) required for the propagation of feature annotation.</text>
</comment>
<feature type="domain" description="Glycosyl transferase family 28 C-terminal" evidence="12">
    <location>
        <begin position="186"/>
        <end position="347"/>
    </location>
</feature>